<dbReference type="AlphaFoldDB" id="A0A8X6H243"/>
<name>A0A8X6H243_TRICU</name>
<evidence type="ECO:0000313" key="2">
    <source>
        <dbReference type="Proteomes" id="UP000887116"/>
    </source>
</evidence>
<protein>
    <submittedName>
        <fullName evidence="1">Uncharacterized protein</fullName>
    </submittedName>
</protein>
<proteinExistence type="predicted"/>
<accession>A0A8X6H243</accession>
<keyword evidence="2" id="KW-1185">Reference proteome</keyword>
<reference evidence="1" key="1">
    <citation type="submission" date="2020-07" db="EMBL/GenBank/DDBJ databases">
        <title>Multicomponent nature underlies the extraordinary mechanical properties of spider dragline silk.</title>
        <authorList>
            <person name="Kono N."/>
            <person name="Nakamura H."/>
            <person name="Mori M."/>
            <person name="Yoshida Y."/>
            <person name="Ohtoshi R."/>
            <person name="Malay A.D."/>
            <person name="Moran D.A.P."/>
            <person name="Tomita M."/>
            <person name="Numata K."/>
            <person name="Arakawa K."/>
        </authorList>
    </citation>
    <scope>NUCLEOTIDE SEQUENCE</scope>
</reference>
<evidence type="ECO:0000313" key="1">
    <source>
        <dbReference type="EMBL" id="GFR14793.1"/>
    </source>
</evidence>
<dbReference type="EMBL" id="BMAO01027143">
    <property type="protein sequence ID" value="GFR14793.1"/>
    <property type="molecule type" value="Genomic_DNA"/>
</dbReference>
<gene>
    <name evidence="1" type="ORF">TNCT_559351</name>
</gene>
<organism evidence="1 2">
    <name type="scientific">Trichonephila clavata</name>
    <name type="common">Joro spider</name>
    <name type="synonym">Nephila clavata</name>
    <dbReference type="NCBI Taxonomy" id="2740835"/>
    <lineage>
        <taxon>Eukaryota</taxon>
        <taxon>Metazoa</taxon>
        <taxon>Ecdysozoa</taxon>
        <taxon>Arthropoda</taxon>
        <taxon>Chelicerata</taxon>
        <taxon>Arachnida</taxon>
        <taxon>Araneae</taxon>
        <taxon>Araneomorphae</taxon>
        <taxon>Entelegynae</taxon>
        <taxon>Araneoidea</taxon>
        <taxon>Nephilidae</taxon>
        <taxon>Trichonephila</taxon>
    </lineage>
</organism>
<dbReference type="Proteomes" id="UP000887116">
    <property type="component" value="Unassembled WGS sequence"/>
</dbReference>
<sequence length="81" mass="8912">MGGIVVMSSNSMTRSTLIQKRKHNLQAKQRIDFLVISDSPCAGSTVTLKALLIYLDALDCKQTSVDGFPIHDLAYLKAHHV</sequence>
<comment type="caution">
    <text evidence="1">The sequence shown here is derived from an EMBL/GenBank/DDBJ whole genome shotgun (WGS) entry which is preliminary data.</text>
</comment>